<dbReference type="GO" id="GO:0016829">
    <property type="term" value="F:lyase activity"/>
    <property type="evidence" value="ECO:0007669"/>
    <property type="project" value="UniProtKB-KW"/>
</dbReference>
<keyword evidence="2 7" id="KW-0812">Transmembrane</keyword>
<organism evidence="8">
    <name type="scientific">freshwater metagenome</name>
    <dbReference type="NCBI Taxonomy" id="449393"/>
    <lineage>
        <taxon>unclassified sequences</taxon>
        <taxon>metagenomes</taxon>
        <taxon>ecological metagenomes</taxon>
    </lineage>
</organism>
<evidence type="ECO:0000256" key="1">
    <source>
        <dbReference type="ARBA" id="ARBA00022475"/>
    </source>
</evidence>
<dbReference type="NCBIfam" id="TIGR00247">
    <property type="entry name" value="endolytic transglycosylase MltG"/>
    <property type="match status" value="1"/>
</dbReference>
<reference evidence="8" key="1">
    <citation type="submission" date="2020-05" db="EMBL/GenBank/DDBJ databases">
        <authorList>
            <person name="Chiriac C."/>
            <person name="Salcher M."/>
            <person name="Ghai R."/>
            <person name="Kavagutti S V."/>
        </authorList>
    </citation>
    <scope>NUCLEOTIDE SEQUENCE</scope>
</reference>
<dbReference type="HAMAP" id="MF_02065">
    <property type="entry name" value="MltG"/>
    <property type="match status" value="1"/>
</dbReference>
<evidence type="ECO:0000256" key="6">
    <source>
        <dbReference type="ARBA" id="ARBA00023316"/>
    </source>
</evidence>
<dbReference type="PANTHER" id="PTHR30518:SF2">
    <property type="entry name" value="ENDOLYTIC MUREIN TRANSGLYCOSYLASE"/>
    <property type="match status" value="1"/>
</dbReference>
<proteinExistence type="inferred from homology"/>
<evidence type="ECO:0000256" key="2">
    <source>
        <dbReference type="ARBA" id="ARBA00022692"/>
    </source>
</evidence>
<evidence type="ECO:0000256" key="7">
    <source>
        <dbReference type="SAM" id="Phobius"/>
    </source>
</evidence>
<keyword evidence="4 7" id="KW-0472">Membrane</keyword>
<dbReference type="EMBL" id="CAEZTU010000005">
    <property type="protein sequence ID" value="CAB4570575.1"/>
    <property type="molecule type" value="Genomic_DNA"/>
</dbReference>
<feature type="transmembrane region" description="Helical" evidence="7">
    <location>
        <begin position="24"/>
        <end position="44"/>
    </location>
</feature>
<dbReference type="Pfam" id="PF02618">
    <property type="entry name" value="YceG"/>
    <property type="match status" value="1"/>
</dbReference>
<evidence type="ECO:0000256" key="3">
    <source>
        <dbReference type="ARBA" id="ARBA00022989"/>
    </source>
</evidence>
<name>A0A6J6E5S9_9ZZZZ</name>
<dbReference type="Gene3D" id="3.30.1490.480">
    <property type="entry name" value="Endolytic murein transglycosylase"/>
    <property type="match status" value="1"/>
</dbReference>
<accession>A0A6J6E5S9</accession>
<dbReference type="InterPro" id="IPR003770">
    <property type="entry name" value="MLTG-like"/>
</dbReference>
<sequence>MPSILDDFKPEQNRYKSDLQPAPYLRIGLITFVALLGIVLYSFIPSGGVKIINGPGGSGPTQVTIKPGSSLTEIGRVLADAGVVNNYLEFVTAADDIPQASSIGPGKYNLVKSMGPKEAIFALLDPESKVSIKVVIPEGSRSKFVFAAAAQALGVSVGDFESLAKDPKDLGLPEYANNNVEGFLYPATYRFEEGITPREVLQQMIKRFNQAAEEQQLEATAKANGLTPYEVLIMASIVEKEVAPIDQAKAARVILNRLAAPMRLQLDSTLNYELDTNTIILTSEQLQQDSPYNTYTNDGLPPGPIANPSEAAINAVLNPEDGNWLYWVTVNLDTKETKFASTNQEFLGHKQEFLNWYNKNK</sequence>
<gene>
    <name evidence="8" type="ORF">UFOPK1740_00196</name>
</gene>
<dbReference type="AlphaFoldDB" id="A0A6J6E5S9"/>
<keyword evidence="6" id="KW-0961">Cell wall biogenesis/degradation</keyword>
<evidence type="ECO:0000256" key="5">
    <source>
        <dbReference type="ARBA" id="ARBA00023239"/>
    </source>
</evidence>
<evidence type="ECO:0000256" key="4">
    <source>
        <dbReference type="ARBA" id="ARBA00023136"/>
    </source>
</evidence>
<dbReference type="GO" id="GO:0071555">
    <property type="term" value="P:cell wall organization"/>
    <property type="evidence" value="ECO:0007669"/>
    <property type="project" value="UniProtKB-KW"/>
</dbReference>
<keyword evidence="5" id="KW-0456">Lyase</keyword>
<dbReference type="PANTHER" id="PTHR30518">
    <property type="entry name" value="ENDOLYTIC MUREIN TRANSGLYCOSYLASE"/>
    <property type="match status" value="1"/>
</dbReference>
<evidence type="ECO:0000313" key="8">
    <source>
        <dbReference type="EMBL" id="CAB4570575.1"/>
    </source>
</evidence>
<keyword evidence="1" id="KW-1003">Cell membrane</keyword>
<keyword evidence="3 7" id="KW-1133">Transmembrane helix</keyword>
<protein>
    <submittedName>
        <fullName evidence="8">Unannotated protein</fullName>
    </submittedName>
</protein>
<dbReference type="CDD" id="cd08010">
    <property type="entry name" value="MltG_like"/>
    <property type="match status" value="1"/>
</dbReference>